<dbReference type="GO" id="GO:0030178">
    <property type="term" value="P:negative regulation of Wnt signaling pathway"/>
    <property type="evidence" value="ECO:0007669"/>
    <property type="project" value="TreeGrafter"/>
</dbReference>
<evidence type="ECO:0000256" key="7">
    <source>
        <dbReference type="ARBA" id="ARBA00023180"/>
    </source>
</evidence>
<dbReference type="EMBL" id="JBBPFD010000019">
    <property type="protein sequence ID" value="KAK7886207.1"/>
    <property type="molecule type" value="Genomic_DNA"/>
</dbReference>
<feature type="domain" description="CTCK" evidence="12">
    <location>
        <begin position="78"/>
        <end position="176"/>
    </location>
</feature>
<feature type="region of interest" description="Disordered" evidence="10">
    <location>
        <begin position="37"/>
        <end position="71"/>
    </location>
</feature>
<evidence type="ECO:0000256" key="9">
    <source>
        <dbReference type="PROSITE-ProRule" id="PRU00039"/>
    </source>
</evidence>
<evidence type="ECO:0000256" key="11">
    <source>
        <dbReference type="SAM" id="SignalP"/>
    </source>
</evidence>
<accession>A0AAW0N2F1</accession>
<keyword evidence="14" id="KW-1185">Reference proteome</keyword>
<dbReference type="PANTHER" id="PTHR14903:SF5">
    <property type="entry name" value="SCLEROSTIN DOMAIN-CONTAINING PROTEIN 1"/>
    <property type="match status" value="1"/>
</dbReference>
<evidence type="ECO:0000256" key="4">
    <source>
        <dbReference type="ARBA" id="ARBA00022687"/>
    </source>
</evidence>
<keyword evidence="3" id="KW-0964">Secreted</keyword>
<dbReference type="Gene3D" id="2.10.90.10">
    <property type="entry name" value="Cystine-knot cytokines"/>
    <property type="match status" value="1"/>
</dbReference>
<evidence type="ECO:0000256" key="3">
    <source>
        <dbReference type="ARBA" id="ARBA00022525"/>
    </source>
</evidence>
<sequence>MMHLDGHDCLLFLCVLLRSCCALLALGNDATELVSSSASRSVHSPERQSNVSVLNRARSGGRGTAGETHGRDKVQIGCRELRSTKYISDGHCTSIKPIRELVCAGECLPAQLLPNWIGGTHGSRVWGKKSSAGGQDWRCVNDKTRTQRIQLQCQDGSSRTYKITVVTSCKCKRYSRQHNQSAGKFDEEEVMSSSHLLHKHQVKSKRRLGKKNYMDNWDEP</sequence>
<dbReference type="InterPro" id="IPR029034">
    <property type="entry name" value="Cystine-knot_cytokine"/>
</dbReference>
<keyword evidence="7" id="KW-0325">Glycoprotein</keyword>
<proteinExistence type="inferred from homology"/>
<dbReference type="PROSITE" id="PS01225">
    <property type="entry name" value="CTCK_2"/>
    <property type="match status" value="1"/>
</dbReference>
<name>A0AAW0N2F1_9GOBI</name>
<dbReference type="Proteomes" id="UP001460270">
    <property type="component" value="Unassembled WGS sequence"/>
</dbReference>
<dbReference type="GO" id="GO:0005615">
    <property type="term" value="C:extracellular space"/>
    <property type="evidence" value="ECO:0007669"/>
    <property type="project" value="InterPro"/>
</dbReference>
<evidence type="ECO:0000256" key="8">
    <source>
        <dbReference type="ARBA" id="ARBA00039256"/>
    </source>
</evidence>
<keyword evidence="5 11" id="KW-0732">Signal</keyword>
<evidence type="ECO:0000256" key="10">
    <source>
        <dbReference type="SAM" id="MobiDB-lite"/>
    </source>
</evidence>
<evidence type="ECO:0000259" key="12">
    <source>
        <dbReference type="PROSITE" id="PS01225"/>
    </source>
</evidence>
<organism evidence="13 14">
    <name type="scientific">Mugilogobius chulae</name>
    <name type="common">yellowstripe goby</name>
    <dbReference type="NCBI Taxonomy" id="88201"/>
    <lineage>
        <taxon>Eukaryota</taxon>
        <taxon>Metazoa</taxon>
        <taxon>Chordata</taxon>
        <taxon>Craniata</taxon>
        <taxon>Vertebrata</taxon>
        <taxon>Euteleostomi</taxon>
        <taxon>Actinopterygii</taxon>
        <taxon>Neopterygii</taxon>
        <taxon>Teleostei</taxon>
        <taxon>Neoteleostei</taxon>
        <taxon>Acanthomorphata</taxon>
        <taxon>Gobiaria</taxon>
        <taxon>Gobiiformes</taxon>
        <taxon>Gobioidei</taxon>
        <taxon>Gobiidae</taxon>
        <taxon>Gobionellinae</taxon>
        <taxon>Mugilogobius</taxon>
    </lineage>
</organism>
<dbReference type="GO" id="GO:0016055">
    <property type="term" value="P:Wnt signaling pathway"/>
    <property type="evidence" value="ECO:0007669"/>
    <property type="project" value="UniProtKB-KW"/>
</dbReference>
<comment type="caution">
    <text evidence="9">Lacks conserved residue(s) required for the propagation of feature annotation.</text>
</comment>
<comment type="similarity">
    <text evidence="2">Belongs to the sclerostin family.</text>
</comment>
<protein>
    <recommendedName>
        <fullName evidence="8">Sclerostin domain-containing protein 1</fullName>
    </recommendedName>
</protein>
<dbReference type="Pfam" id="PF05463">
    <property type="entry name" value="Sclerostin"/>
    <property type="match status" value="1"/>
</dbReference>
<evidence type="ECO:0000256" key="5">
    <source>
        <dbReference type="ARBA" id="ARBA00022729"/>
    </source>
</evidence>
<comment type="subcellular location">
    <subcellularLocation>
        <location evidence="1">Secreted</location>
    </subcellularLocation>
</comment>
<feature type="chain" id="PRO_5043866788" description="Sclerostin domain-containing protein 1" evidence="11">
    <location>
        <begin position="23"/>
        <end position="220"/>
    </location>
</feature>
<dbReference type="GO" id="GO:0036122">
    <property type="term" value="F:BMP binding"/>
    <property type="evidence" value="ECO:0007669"/>
    <property type="project" value="TreeGrafter"/>
</dbReference>
<keyword evidence="6" id="KW-1015">Disulfide bond</keyword>
<dbReference type="PANTHER" id="PTHR14903">
    <property type="entry name" value="SCLEROSTIN-RELATED"/>
    <property type="match status" value="1"/>
</dbReference>
<evidence type="ECO:0000256" key="2">
    <source>
        <dbReference type="ARBA" id="ARBA00007850"/>
    </source>
</evidence>
<comment type="caution">
    <text evidence="13">The sequence shown here is derived from an EMBL/GenBank/DDBJ whole genome shotgun (WGS) entry which is preliminary data.</text>
</comment>
<gene>
    <name evidence="13" type="ORF">WMY93_025828</name>
</gene>
<keyword evidence="4" id="KW-0879">Wnt signaling pathway</keyword>
<evidence type="ECO:0000313" key="13">
    <source>
        <dbReference type="EMBL" id="KAK7886207.1"/>
    </source>
</evidence>
<evidence type="ECO:0000256" key="1">
    <source>
        <dbReference type="ARBA" id="ARBA00004613"/>
    </source>
</evidence>
<dbReference type="InterPro" id="IPR006207">
    <property type="entry name" value="Cys_knot_C"/>
</dbReference>
<evidence type="ECO:0000313" key="14">
    <source>
        <dbReference type="Proteomes" id="UP001460270"/>
    </source>
</evidence>
<dbReference type="GO" id="GO:0030514">
    <property type="term" value="P:negative regulation of BMP signaling pathway"/>
    <property type="evidence" value="ECO:0007669"/>
    <property type="project" value="TreeGrafter"/>
</dbReference>
<feature type="signal peptide" evidence="11">
    <location>
        <begin position="1"/>
        <end position="22"/>
    </location>
</feature>
<evidence type="ECO:0000256" key="6">
    <source>
        <dbReference type="ARBA" id="ARBA00023157"/>
    </source>
</evidence>
<dbReference type="InterPro" id="IPR008835">
    <property type="entry name" value="Sclerostin/SOSTDC1"/>
</dbReference>
<reference evidence="14" key="1">
    <citation type="submission" date="2024-04" db="EMBL/GenBank/DDBJ databases">
        <title>Salinicola lusitanus LLJ914,a marine bacterium isolated from the Okinawa Trough.</title>
        <authorList>
            <person name="Li J."/>
        </authorList>
    </citation>
    <scope>NUCLEOTIDE SEQUENCE [LARGE SCALE GENOMIC DNA]</scope>
</reference>
<dbReference type="AlphaFoldDB" id="A0AAW0N2F1"/>